<evidence type="ECO:0000313" key="2">
    <source>
        <dbReference type="Proteomes" id="UP001148838"/>
    </source>
</evidence>
<sequence>MLTFHLHKEHAAENLLPNVRIDSQLSKGFCMGDILDQSWQLMPIGASARFRAQESLSDLQREGKRQTKEEVQLQYRIAMYYKIHSQCLKRKSYSVICQSLYCRKLRSTSHDVDLELNELHQLLVHADDVNMFGENPKRLGKTQEFYWKQVKR</sequence>
<protein>
    <submittedName>
        <fullName evidence="1">Uncharacterized protein</fullName>
    </submittedName>
</protein>
<accession>A0ABQ8S4N8</accession>
<dbReference type="EMBL" id="JAJSOF020000036">
    <property type="protein sequence ID" value="KAJ4428857.1"/>
    <property type="molecule type" value="Genomic_DNA"/>
</dbReference>
<evidence type="ECO:0000313" key="1">
    <source>
        <dbReference type="EMBL" id="KAJ4428857.1"/>
    </source>
</evidence>
<dbReference type="Proteomes" id="UP001148838">
    <property type="component" value="Unassembled WGS sequence"/>
</dbReference>
<proteinExistence type="predicted"/>
<name>A0ABQ8S4N8_PERAM</name>
<comment type="caution">
    <text evidence="1">The sequence shown here is derived from an EMBL/GenBank/DDBJ whole genome shotgun (WGS) entry which is preliminary data.</text>
</comment>
<gene>
    <name evidence="1" type="ORF">ANN_25850</name>
</gene>
<reference evidence="1 2" key="1">
    <citation type="journal article" date="2022" name="Allergy">
        <title>Genome assembly and annotation of Periplaneta americana reveal a comprehensive cockroach allergen profile.</title>
        <authorList>
            <person name="Wang L."/>
            <person name="Xiong Q."/>
            <person name="Saelim N."/>
            <person name="Wang L."/>
            <person name="Nong W."/>
            <person name="Wan A.T."/>
            <person name="Shi M."/>
            <person name="Liu X."/>
            <person name="Cao Q."/>
            <person name="Hui J.H.L."/>
            <person name="Sookrung N."/>
            <person name="Leung T.F."/>
            <person name="Tungtrongchitr A."/>
            <person name="Tsui S.K.W."/>
        </authorList>
    </citation>
    <scope>NUCLEOTIDE SEQUENCE [LARGE SCALE GENOMIC DNA]</scope>
    <source>
        <strain evidence="1">PWHHKU_190912</strain>
    </source>
</reference>
<organism evidence="1 2">
    <name type="scientific">Periplaneta americana</name>
    <name type="common">American cockroach</name>
    <name type="synonym">Blatta americana</name>
    <dbReference type="NCBI Taxonomy" id="6978"/>
    <lineage>
        <taxon>Eukaryota</taxon>
        <taxon>Metazoa</taxon>
        <taxon>Ecdysozoa</taxon>
        <taxon>Arthropoda</taxon>
        <taxon>Hexapoda</taxon>
        <taxon>Insecta</taxon>
        <taxon>Pterygota</taxon>
        <taxon>Neoptera</taxon>
        <taxon>Polyneoptera</taxon>
        <taxon>Dictyoptera</taxon>
        <taxon>Blattodea</taxon>
        <taxon>Blattoidea</taxon>
        <taxon>Blattidae</taxon>
        <taxon>Blattinae</taxon>
        <taxon>Periplaneta</taxon>
    </lineage>
</organism>
<keyword evidence="2" id="KW-1185">Reference proteome</keyword>